<evidence type="ECO:0000256" key="1">
    <source>
        <dbReference type="SAM" id="MobiDB-lite"/>
    </source>
</evidence>
<organism evidence="2">
    <name type="scientific">Opuntia streptacantha</name>
    <name type="common">Prickly pear cactus</name>
    <name type="synonym">Opuntia cardona</name>
    <dbReference type="NCBI Taxonomy" id="393608"/>
    <lineage>
        <taxon>Eukaryota</taxon>
        <taxon>Viridiplantae</taxon>
        <taxon>Streptophyta</taxon>
        <taxon>Embryophyta</taxon>
        <taxon>Tracheophyta</taxon>
        <taxon>Spermatophyta</taxon>
        <taxon>Magnoliopsida</taxon>
        <taxon>eudicotyledons</taxon>
        <taxon>Gunneridae</taxon>
        <taxon>Pentapetalae</taxon>
        <taxon>Caryophyllales</taxon>
        <taxon>Cactineae</taxon>
        <taxon>Cactaceae</taxon>
        <taxon>Opuntioideae</taxon>
        <taxon>Opuntia</taxon>
    </lineage>
</organism>
<feature type="region of interest" description="Disordered" evidence="1">
    <location>
        <begin position="1"/>
        <end position="22"/>
    </location>
</feature>
<reference evidence="2" key="1">
    <citation type="journal article" date="2013" name="J. Plant Res.">
        <title>Effect of fungi and light on seed germination of three Opuntia species from semiarid lands of central Mexico.</title>
        <authorList>
            <person name="Delgado-Sanchez P."/>
            <person name="Jimenez-Bremont J.F."/>
            <person name="Guerrero-Gonzalez Mde L."/>
            <person name="Flores J."/>
        </authorList>
    </citation>
    <scope>NUCLEOTIDE SEQUENCE</scope>
    <source>
        <tissue evidence="2">Cladode</tissue>
    </source>
</reference>
<dbReference type="AlphaFoldDB" id="A0A7C8ZAC4"/>
<proteinExistence type="predicted"/>
<feature type="compositionally biased region" description="Polar residues" evidence="1">
    <location>
        <begin position="10"/>
        <end position="22"/>
    </location>
</feature>
<sequence length="100" mass="11493">MCTQSRRRVFSSSPKHILQSSPSQLPYKRWGAEKVCFKRSLRHPNIISSLEGEGTISLNNQVAMYQSSSTQCNINFRSHLSYEKQLRQIKKPFSSRSSEA</sequence>
<evidence type="ECO:0000313" key="2">
    <source>
        <dbReference type="EMBL" id="MBA4637313.1"/>
    </source>
</evidence>
<name>A0A7C8ZAC4_OPUST</name>
<protein>
    <submittedName>
        <fullName evidence="2">Uncharacterized protein</fullName>
    </submittedName>
</protein>
<reference evidence="2" key="2">
    <citation type="submission" date="2020-07" db="EMBL/GenBank/DDBJ databases">
        <authorList>
            <person name="Vera ALvarez R."/>
            <person name="Arias-Moreno D.M."/>
            <person name="Jimenez-Jacinto V."/>
            <person name="Jimenez-Bremont J.F."/>
            <person name="Swaminathan K."/>
            <person name="Moose S.P."/>
            <person name="Guerrero-Gonzalez M.L."/>
            <person name="Marino-Ramirez L."/>
            <person name="Landsman D."/>
            <person name="Rodriguez-Kessler M."/>
            <person name="Delgado-Sanchez P."/>
        </authorList>
    </citation>
    <scope>NUCLEOTIDE SEQUENCE</scope>
    <source>
        <tissue evidence="2">Cladode</tissue>
    </source>
</reference>
<accession>A0A7C8ZAC4</accession>
<dbReference type="EMBL" id="GISG01104152">
    <property type="protein sequence ID" value="MBA4637313.1"/>
    <property type="molecule type" value="Transcribed_RNA"/>
</dbReference>